<dbReference type="Gene3D" id="3.10.580.10">
    <property type="entry name" value="CBS-domain"/>
    <property type="match status" value="1"/>
</dbReference>
<dbReference type="GO" id="GO:0019146">
    <property type="term" value="F:arabinose-5-phosphate isomerase activity"/>
    <property type="evidence" value="ECO:0007669"/>
    <property type="project" value="UniProtKB-EC"/>
</dbReference>
<evidence type="ECO:0000256" key="7">
    <source>
        <dbReference type="ARBA" id="ARBA00060658"/>
    </source>
</evidence>
<dbReference type="PANTHER" id="PTHR42745:SF1">
    <property type="entry name" value="ARABINOSE 5-PHOSPHATE ISOMERASE KDSD"/>
    <property type="match status" value="1"/>
</dbReference>
<dbReference type="Gene3D" id="3.40.50.10490">
    <property type="entry name" value="Glucose-6-phosphate isomerase like protein, domain 1"/>
    <property type="match status" value="1"/>
</dbReference>
<proteinExistence type="inferred from homology"/>
<evidence type="ECO:0000256" key="3">
    <source>
        <dbReference type="ARBA" id="ARBA00011881"/>
    </source>
</evidence>
<dbReference type="NCBIfam" id="TIGR00393">
    <property type="entry name" value="kpsF"/>
    <property type="match status" value="1"/>
</dbReference>
<dbReference type="RefSeq" id="WP_082388136.1">
    <property type="nucleotide sequence ID" value="NZ_JAUORK010000014.1"/>
</dbReference>
<dbReference type="SUPFAM" id="SSF53697">
    <property type="entry name" value="SIS domain"/>
    <property type="match status" value="1"/>
</dbReference>
<dbReference type="InterPro" id="IPR046348">
    <property type="entry name" value="SIS_dom_sf"/>
</dbReference>
<protein>
    <recommendedName>
        <fullName evidence="8">Arabinose 5-phosphate isomerase</fullName>
        <shortName evidence="8">API</shortName>
        <ecNumber evidence="8">5.3.1.13</ecNumber>
    </recommendedName>
</protein>
<feature type="compositionally biased region" description="Polar residues" evidence="12">
    <location>
        <begin position="1"/>
        <end position="14"/>
    </location>
</feature>
<feature type="domain" description="SIS" evidence="14">
    <location>
        <begin position="67"/>
        <end position="210"/>
    </location>
</feature>
<gene>
    <name evidence="15" type="ORF">Q4535_11275</name>
</gene>
<comment type="subunit">
    <text evidence="3">Homotetramer.</text>
</comment>
<dbReference type="InterPro" id="IPR000644">
    <property type="entry name" value="CBS_dom"/>
</dbReference>
<evidence type="ECO:0000256" key="9">
    <source>
        <dbReference type="PIRSR" id="PIRSR004692-2"/>
    </source>
</evidence>
<dbReference type="PANTHER" id="PTHR42745">
    <property type="match status" value="1"/>
</dbReference>
<keyword evidence="9" id="KW-0479">Metal-binding</keyword>
<feature type="site" description="Catalytically relevant" evidence="10">
    <location>
        <position position="137"/>
    </location>
</feature>
<comment type="pathway">
    <text evidence="1">Bacterial outer membrane biogenesis; lipopolysaccharide biosynthesis.</text>
</comment>
<feature type="domain" description="CBS" evidence="13">
    <location>
        <begin position="303"/>
        <end position="355"/>
    </location>
</feature>
<evidence type="ECO:0000313" key="15">
    <source>
        <dbReference type="EMBL" id="MDO6672697.1"/>
    </source>
</evidence>
<evidence type="ECO:0000256" key="1">
    <source>
        <dbReference type="ARBA" id="ARBA00004756"/>
    </source>
</evidence>
<reference evidence="15" key="1">
    <citation type="submission" date="2023-07" db="EMBL/GenBank/DDBJ databases">
        <title>Genome content predicts the carbon catabolic preferences of heterotrophic bacteria.</title>
        <authorList>
            <person name="Gralka M."/>
        </authorList>
    </citation>
    <scope>NUCLEOTIDE SEQUENCE</scope>
    <source>
        <strain evidence="15">C2R13</strain>
    </source>
</reference>
<evidence type="ECO:0000256" key="6">
    <source>
        <dbReference type="ARBA" id="ARBA00023235"/>
    </source>
</evidence>
<evidence type="ECO:0000256" key="8">
    <source>
        <dbReference type="PIRNR" id="PIRNR004692"/>
    </source>
</evidence>
<keyword evidence="5 11" id="KW-0129">CBS domain</keyword>
<keyword evidence="4" id="KW-0677">Repeat</keyword>
<comment type="caution">
    <text evidence="15">The sequence shown here is derived from an EMBL/GenBank/DDBJ whole genome shotgun (WGS) entry which is preliminary data.</text>
</comment>
<evidence type="ECO:0000259" key="14">
    <source>
        <dbReference type="PROSITE" id="PS51464"/>
    </source>
</evidence>
<dbReference type="GO" id="GO:0097367">
    <property type="term" value="F:carbohydrate derivative binding"/>
    <property type="evidence" value="ECO:0007669"/>
    <property type="project" value="InterPro"/>
</dbReference>
<comment type="catalytic activity">
    <reaction evidence="8">
        <text>D-arabinose 5-phosphate = D-ribulose 5-phosphate</text>
        <dbReference type="Rhea" id="RHEA:23104"/>
        <dbReference type="ChEBI" id="CHEBI:57693"/>
        <dbReference type="ChEBI" id="CHEBI:58121"/>
        <dbReference type="EC" id="5.3.1.13"/>
    </reaction>
</comment>
<feature type="region of interest" description="Disordered" evidence="12">
    <location>
        <begin position="1"/>
        <end position="36"/>
    </location>
</feature>
<dbReference type="FunFam" id="3.10.580.10:FF:000007">
    <property type="entry name" value="Arabinose 5-phosphate isomerase"/>
    <property type="match status" value="1"/>
</dbReference>
<evidence type="ECO:0000256" key="12">
    <source>
        <dbReference type="SAM" id="MobiDB-lite"/>
    </source>
</evidence>
<dbReference type="GO" id="GO:0046872">
    <property type="term" value="F:metal ion binding"/>
    <property type="evidence" value="ECO:0007669"/>
    <property type="project" value="UniProtKB-KW"/>
</dbReference>
<evidence type="ECO:0000256" key="4">
    <source>
        <dbReference type="ARBA" id="ARBA00022737"/>
    </source>
</evidence>
<dbReference type="FunFam" id="3.40.50.10490:FF:000011">
    <property type="entry name" value="Arabinose 5-phosphate isomerase"/>
    <property type="match status" value="1"/>
</dbReference>
<dbReference type="InterPro" id="IPR050986">
    <property type="entry name" value="GutQ/KpsF_isomerases"/>
</dbReference>
<keyword evidence="9" id="KW-0862">Zinc</keyword>
<dbReference type="PIRSF" id="PIRSF004692">
    <property type="entry name" value="KdsD_KpsF"/>
    <property type="match status" value="1"/>
</dbReference>
<dbReference type="Proteomes" id="UP001170481">
    <property type="component" value="Unassembled WGS sequence"/>
</dbReference>
<feature type="site" description="Catalytically relevant" evidence="10">
    <location>
        <position position="178"/>
    </location>
</feature>
<accession>A0AAP4WXT5</accession>
<dbReference type="InterPro" id="IPR001347">
    <property type="entry name" value="SIS_dom"/>
</dbReference>
<evidence type="ECO:0000256" key="11">
    <source>
        <dbReference type="PROSITE-ProRule" id="PRU00703"/>
    </source>
</evidence>
<name>A0AAP4WXT5_9GAMM</name>
<feature type="site" description="Catalytically relevant" evidence="10">
    <location>
        <position position="219"/>
    </location>
</feature>
<feature type="domain" description="CBS" evidence="13">
    <location>
        <begin position="236"/>
        <end position="294"/>
    </location>
</feature>
<evidence type="ECO:0000313" key="16">
    <source>
        <dbReference type="Proteomes" id="UP001170481"/>
    </source>
</evidence>
<dbReference type="PROSITE" id="PS51371">
    <property type="entry name" value="CBS"/>
    <property type="match status" value="2"/>
</dbReference>
<dbReference type="InterPro" id="IPR046342">
    <property type="entry name" value="CBS_dom_sf"/>
</dbReference>
<dbReference type="InterPro" id="IPR004800">
    <property type="entry name" value="KdsD/KpsF-type"/>
</dbReference>
<evidence type="ECO:0000256" key="2">
    <source>
        <dbReference type="ARBA" id="ARBA00008165"/>
    </source>
</evidence>
<dbReference type="PROSITE" id="PS51464">
    <property type="entry name" value="SIS"/>
    <property type="match status" value="1"/>
</dbReference>
<dbReference type="GO" id="GO:0005975">
    <property type="term" value="P:carbohydrate metabolic process"/>
    <property type="evidence" value="ECO:0007669"/>
    <property type="project" value="InterPro"/>
</dbReference>
<dbReference type="Pfam" id="PF00571">
    <property type="entry name" value="CBS"/>
    <property type="match status" value="2"/>
</dbReference>
<evidence type="ECO:0000256" key="10">
    <source>
        <dbReference type="PIRSR" id="PIRSR004692-3"/>
    </source>
</evidence>
<dbReference type="CDD" id="cd05014">
    <property type="entry name" value="SIS_Kpsf"/>
    <property type="match status" value="1"/>
</dbReference>
<evidence type="ECO:0000259" key="13">
    <source>
        <dbReference type="PROSITE" id="PS51371"/>
    </source>
</evidence>
<dbReference type="EMBL" id="JAUORK010000014">
    <property type="protein sequence ID" value="MDO6672697.1"/>
    <property type="molecule type" value="Genomic_DNA"/>
</dbReference>
<comment type="similarity">
    <text evidence="2 8">Belongs to the SIS family. GutQ/KpsF subfamily.</text>
</comment>
<organism evidence="15 16">
    <name type="scientific">Cobetia amphilecti</name>
    <dbReference type="NCBI Taxonomy" id="1055104"/>
    <lineage>
        <taxon>Bacteria</taxon>
        <taxon>Pseudomonadati</taxon>
        <taxon>Pseudomonadota</taxon>
        <taxon>Gammaproteobacteria</taxon>
        <taxon>Oceanospirillales</taxon>
        <taxon>Halomonadaceae</taxon>
        <taxon>Cobetia</taxon>
    </lineage>
</organism>
<dbReference type="GO" id="GO:1901135">
    <property type="term" value="P:carbohydrate derivative metabolic process"/>
    <property type="evidence" value="ECO:0007669"/>
    <property type="project" value="InterPro"/>
</dbReference>
<dbReference type="Pfam" id="PF01380">
    <property type="entry name" value="SIS"/>
    <property type="match status" value="1"/>
</dbReference>
<evidence type="ECO:0000256" key="5">
    <source>
        <dbReference type="ARBA" id="ARBA00023122"/>
    </source>
</evidence>
<dbReference type="InterPro" id="IPR035474">
    <property type="entry name" value="SIS_Kpsf"/>
</dbReference>
<feature type="binding site" evidence="9">
    <location>
        <position position="108"/>
    </location>
    <ligand>
        <name>Zn(2+)</name>
        <dbReference type="ChEBI" id="CHEBI:29105"/>
    </ligand>
</feature>
<feature type="compositionally biased region" description="Low complexity" evidence="12">
    <location>
        <begin position="15"/>
        <end position="28"/>
    </location>
</feature>
<sequence length="355" mass="37008">MTEPSSTPHATTPGTSASTQSAASQSAADETPASQADFRASARRTFAIEEAAIAALESHLDDDFDRACQLMLATKGRVIVTGMGKSGHVASKIAATLASTGTPAFFVHPGEASHGDLGMITPADVVLALSNSGETAEVTALLPLLKRMGTPLVSMTGKPGSTLARDAEAHLDTSVAQEACPLNLAPTASTTAALVMGDALAVALLEARGFTAEEFALSHPGGSLGRRLLLRVQDVMHHGDALPRVALGSPLRDALLEITRQGMGFTCVIDDDDHLVGVYTDGDLRRTLDQHGDLRALKVDDVMTRGGKTVRASMLAAEAVRIMEENRISVLVVCDEDEHPIGAIHMHGLLASGVI</sequence>
<keyword evidence="6 8" id="KW-0413">Isomerase</keyword>
<dbReference type="EC" id="5.3.1.13" evidence="8"/>
<comment type="pathway">
    <text evidence="7">Carbohydrate biosynthesis; 3-deoxy-D-manno-octulosonate biosynthesis; 3-deoxy-D-manno-octulosonate from D-ribulose 5-phosphate: step 1/3.</text>
</comment>
<feature type="site" description="Catalytically relevant" evidence="10">
    <location>
        <position position="85"/>
    </location>
</feature>
<dbReference type="CDD" id="cd04604">
    <property type="entry name" value="CBS_pair_SIS_assoc"/>
    <property type="match status" value="1"/>
</dbReference>
<dbReference type="AlphaFoldDB" id="A0AAP4WXT5"/>